<organism evidence="2 3">
    <name type="scientific">Nematocida parisii (strain ERTm3)</name>
    <name type="common">Nematode killer fungus</name>
    <dbReference type="NCBI Taxonomy" id="935791"/>
    <lineage>
        <taxon>Eukaryota</taxon>
        <taxon>Fungi</taxon>
        <taxon>Fungi incertae sedis</taxon>
        <taxon>Microsporidia</taxon>
        <taxon>Nematocida</taxon>
    </lineage>
</organism>
<evidence type="ECO:0000313" key="3">
    <source>
        <dbReference type="Proteomes" id="UP000002872"/>
    </source>
</evidence>
<dbReference type="EMBL" id="GL870884">
    <property type="protein sequence ID" value="EIJ87223.1"/>
    <property type="molecule type" value="Genomic_DNA"/>
</dbReference>
<keyword evidence="1" id="KW-1133">Transmembrane helix</keyword>
<feature type="transmembrane region" description="Helical" evidence="1">
    <location>
        <begin position="64"/>
        <end position="83"/>
    </location>
</feature>
<keyword evidence="1" id="KW-0812">Transmembrane</keyword>
<name>I3EDC6_NEMP3</name>
<dbReference type="AlphaFoldDB" id="I3EDC6"/>
<dbReference type="VEuPathDB" id="MicrosporidiaDB:NEQG_02558"/>
<protein>
    <submittedName>
        <fullName evidence="2">Uncharacterized protein</fullName>
    </submittedName>
</protein>
<feature type="transmembrane region" description="Helical" evidence="1">
    <location>
        <begin position="12"/>
        <end position="32"/>
    </location>
</feature>
<dbReference type="OrthoDB" id="10295769at2759"/>
<dbReference type="HOGENOM" id="CLU_1005072_0_0_1"/>
<keyword evidence="3" id="KW-1185">Reference proteome</keyword>
<feature type="transmembrane region" description="Helical" evidence="1">
    <location>
        <begin position="38"/>
        <end position="57"/>
    </location>
</feature>
<accession>I3EDC6</accession>
<feature type="transmembrane region" description="Helical" evidence="1">
    <location>
        <begin position="89"/>
        <end position="112"/>
    </location>
</feature>
<evidence type="ECO:0000256" key="1">
    <source>
        <dbReference type="SAM" id="Phobius"/>
    </source>
</evidence>
<dbReference type="InParanoid" id="I3EDC6"/>
<dbReference type="Proteomes" id="UP000002872">
    <property type="component" value="Unassembled WGS sequence"/>
</dbReference>
<keyword evidence="1" id="KW-0472">Membrane</keyword>
<sequence>MFSSKPHGLYKVPLSIICIVHGIMIIHCIYNWKTDHVQFVPLVISCIFFMLLDIKCFMCESLEYLICVFMLHILKVLILLFYSCTRTPIVAILFWNSMLKILSYVILIYCYSPLFRQNLYFKYTWGETRPAFLFEESFLQAFIEIKIGCLIFHKFSCFLYKLERGVCAFSLYNIMNLTALISIYIHMGFYAKTSNMAVYFCIFSWIGYILCYEIVPFTAYFFDPCGSCNIMVSFYRNLHILNLIVVVLILVYRIFTAYLNKDAPANIVSYSLLRRAIE</sequence>
<feature type="transmembrane region" description="Helical" evidence="1">
    <location>
        <begin position="171"/>
        <end position="191"/>
    </location>
</feature>
<reference evidence="2" key="1">
    <citation type="submission" date="2011-01" db="EMBL/GenBank/DDBJ databases">
        <title>The Genome Sequence of Nematocida parisii strain ERTm3.</title>
        <authorList>
            <consortium name="The Broad Institute Genome Sequencing Platform"/>
            <consortium name="The Broad Institute Genome Sequencing Center for Infectious Disease"/>
            <person name="Cuomo C."/>
            <person name="Troemel E."/>
            <person name="Young S.K."/>
            <person name="Zeng Q."/>
            <person name="Gargeya S."/>
            <person name="Fitzgerald M."/>
            <person name="Haas B."/>
            <person name="Abouelleil A."/>
            <person name="Alvarado L."/>
            <person name="Arachchi H.M."/>
            <person name="Berlin A."/>
            <person name="Chapman S.B."/>
            <person name="Gearin G."/>
            <person name="Goldberg J."/>
            <person name="Griggs A."/>
            <person name="Gujja S."/>
            <person name="Hansen M."/>
            <person name="Heiman D."/>
            <person name="Howarth C."/>
            <person name="Larimer J."/>
            <person name="Lui A."/>
            <person name="MacDonald P.J.P."/>
            <person name="McCowen C."/>
            <person name="Montmayeur A."/>
            <person name="Murphy C."/>
            <person name="Neiman D."/>
            <person name="Pearson M."/>
            <person name="Priest M."/>
            <person name="Roberts A."/>
            <person name="Saif S."/>
            <person name="Shea T."/>
            <person name="Sisk P."/>
            <person name="Stolte C."/>
            <person name="Sykes S."/>
            <person name="Wortman J."/>
            <person name="Nusbaum C."/>
            <person name="Birren B."/>
        </authorList>
    </citation>
    <scope>NUCLEOTIDE SEQUENCE</scope>
    <source>
        <strain evidence="2">ERTm3</strain>
    </source>
</reference>
<dbReference type="OMA" id="MCESLEY"/>
<feature type="transmembrane region" description="Helical" evidence="1">
    <location>
        <begin position="234"/>
        <end position="255"/>
    </location>
</feature>
<gene>
    <name evidence="2" type="ORF">NEQG_02558</name>
</gene>
<evidence type="ECO:0000313" key="2">
    <source>
        <dbReference type="EMBL" id="EIJ87223.1"/>
    </source>
</evidence>
<proteinExistence type="predicted"/>
<feature type="transmembrane region" description="Helical" evidence="1">
    <location>
        <begin position="197"/>
        <end position="222"/>
    </location>
</feature>